<dbReference type="SUPFAM" id="SSF55486">
    <property type="entry name" value="Metalloproteases ('zincins'), catalytic domain"/>
    <property type="match status" value="1"/>
</dbReference>
<organism evidence="1 2">
    <name type="scientific">Operophtera brumata</name>
    <name type="common">Winter moth</name>
    <name type="synonym">Phalaena brumata</name>
    <dbReference type="NCBI Taxonomy" id="104452"/>
    <lineage>
        <taxon>Eukaryota</taxon>
        <taxon>Metazoa</taxon>
        <taxon>Ecdysozoa</taxon>
        <taxon>Arthropoda</taxon>
        <taxon>Hexapoda</taxon>
        <taxon>Insecta</taxon>
        <taxon>Pterygota</taxon>
        <taxon>Neoptera</taxon>
        <taxon>Endopterygota</taxon>
        <taxon>Lepidoptera</taxon>
        <taxon>Glossata</taxon>
        <taxon>Ditrysia</taxon>
        <taxon>Geometroidea</taxon>
        <taxon>Geometridae</taxon>
        <taxon>Larentiinae</taxon>
        <taxon>Operophtera</taxon>
    </lineage>
</organism>
<dbReference type="Proteomes" id="UP000037510">
    <property type="component" value="Unassembled WGS sequence"/>
</dbReference>
<sequence>HKPRTNNATPKETNTFEYFIKQNYITIPVTVHLDKALTRYLPREFKSRNREKVKKNFRNILNNVEDLFRRPSLNQTVQFTLLDVKFLKNSTKFVMDENVSKYLNSYCQWQGEKKTKKKWYYSILFTGLDLFYYGRNNTK</sequence>
<dbReference type="EMBL" id="JTDY01007636">
    <property type="protein sequence ID" value="KOB65055.1"/>
    <property type="molecule type" value="Genomic_DNA"/>
</dbReference>
<dbReference type="STRING" id="104452.A0A0L7KPL5"/>
<dbReference type="AlphaFoldDB" id="A0A0L7KPL5"/>
<comment type="caution">
    <text evidence="1">The sequence shown here is derived from an EMBL/GenBank/DDBJ whole genome shotgun (WGS) entry which is preliminary data.</text>
</comment>
<evidence type="ECO:0000313" key="1">
    <source>
        <dbReference type="EMBL" id="KOB65055.1"/>
    </source>
</evidence>
<dbReference type="Gene3D" id="3.40.390.10">
    <property type="entry name" value="Collagenase (Catalytic Domain)"/>
    <property type="match status" value="1"/>
</dbReference>
<accession>A0A0L7KPL5</accession>
<feature type="non-terminal residue" evidence="1">
    <location>
        <position position="139"/>
    </location>
</feature>
<proteinExistence type="predicted"/>
<reference evidence="1 2" key="1">
    <citation type="journal article" date="2015" name="Genome Biol. Evol.">
        <title>The genome of winter moth (Operophtera brumata) provides a genomic perspective on sexual dimorphism and phenology.</title>
        <authorList>
            <person name="Derks M.F."/>
            <person name="Smit S."/>
            <person name="Salis L."/>
            <person name="Schijlen E."/>
            <person name="Bossers A."/>
            <person name="Mateman C."/>
            <person name="Pijl A.S."/>
            <person name="de Ridder D."/>
            <person name="Groenen M.A."/>
            <person name="Visser M.E."/>
            <person name="Megens H.J."/>
        </authorList>
    </citation>
    <scope>NUCLEOTIDE SEQUENCE [LARGE SCALE GENOMIC DNA]</scope>
    <source>
        <strain evidence="1">WM2013NL</strain>
        <tissue evidence="1">Head and thorax</tissue>
    </source>
</reference>
<keyword evidence="2" id="KW-1185">Reference proteome</keyword>
<name>A0A0L7KPL5_OPEBR</name>
<feature type="non-terminal residue" evidence="1">
    <location>
        <position position="1"/>
    </location>
</feature>
<dbReference type="InterPro" id="IPR024079">
    <property type="entry name" value="MetalloPept_cat_dom_sf"/>
</dbReference>
<dbReference type="GO" id="GO:0008237">
    <property type="term" value="F:metallopeptidase activity"/>
    <property type="evidence" value="ECO:0007669"/>
    <property type="project" value="InterPro"/>
</dbReference>
<gene>
    <name evidence="1" type="ORF">OBRU01_23292</name>
</gene>
<evidence type="ECO:0000313" key="2">
    <source>
        <dbReference type="Proteomes" id="UP000037510"/>
    </source>
</evidence>
<protein>
    <submittedName>
        <fullName evidence="1">Putative tick adams</fullName>
    </submittedName>
</protein>